<gene>
    <name evidence="1" type="ordered locus">Sros_0164</name>
</gene>
<dbReference type="EMBL" id="CP001814">
    <property type="protein sequence ID" value="ACZ83216.1"/>
    <property type="molecule type" value="Genomic_DNA"/>
</dbReference>
<dbReference type="Pfam" id="PF15566">
    <property type="entry name" value="Imm32"/>
    <property type="match status" value="1"/>
</dbReference>
<dbReference type="HOGENOM" id="CLU_3123345_0_0_11"/>
<dbReference type="KEGG" id="sro:Sros_0164"/>
<protein>
    <submittedName>
        <fullName evidence="1">Uncharacterized protein</fullName>
    </submittedName>
</protein>
<name>D2AXN6_STRRD</name>
<keyword evidence="2" id="KW-1185">Reference proteome</keyword>
<evidence type="ECO:0000313" key="2">
    <source>
        <dbReference type="Proteomes" id="UP000002029"/>
    </source>
</evidence>
<dbReference type="RefSeq" id="WP_012886962.1">
    <property type="nucleotide sequence ID" value="NC_013595.1"/>
</dbReference>
<reference evidence="1 2" key="1">
    <citation type="journal article" date="2010" name="Stand. Genomic Sci.">
        <title>Complete genome sequence of Streptosporangium roseum type strain (NI 9100).</title>
        <authorList>
            <person name="Nolan M."/>
            <person name="Sikorski J."/>
            <person name="Jando M."/>
            <person name="Lucas S."/>
            <person name="Lapidus A."/>
            <person name="Glavina Del Rio T."/>
            <person name="Chen F."/>
            <person name="Tice H."/>
            <person name="Pitluck S."/>
            <person name="Cheng J.F."/>
            <person name="Chertkov O."/>
            <person name="Sims D."/>
            <person name="Meincke L."/>
            <person name="Brettin T."/>
            <person name="Han C."/>
            <person name="Detter J.C."/>
            <person name="Bruce D."/>
            <person name="Goodwin L."/>
            <person name="Land M."/>
            <person name="Hauser L."/>
            <person name="Chang Y.J."/>
            <person name="Jeffries C.D."/>
            <person name="Ivanova N."/>
            <person name="Mavromatis K."/>
            <person name="Mikhailova N."/>
            <person name="Chen A."/>
            <person name="Palaniappan K."/>
            <person name="Chain P."/>
            <person name="Rohde M."/>
            <person name="Goker M."/>
            <person name="Bristow J."/>
            <person name="Eisen J.A."/>
            <person name="Markowitz V."/>
            <person name="Hugenholtz P."/>
            <person name="Kyrpides N.C."/>
            <person name="Klenk H.P."/>
        </authorList>
    </citation>
    <scope>NUCLEOTIDE SEQUENCE [LARGE SCALE GENOMIC DNA]</scope>
    <source>
        <strain evidence="2">ATCC 12428 / DSM 43021 / JCM 3005 / NI 9100</strain>
    </source>
</reference>
<proteinExistence type="predicted"/>
<organism evidence="1 2">
    <name type="scientific">Streptosporangium roseum (strain ATCC 12428 / DSM 43021 / JCM 3005 / KCTC 9067 / NCIMB 10171 / NRRL 2505 / NI 9100)</name>
    <dbReference type="NCBI Taxonomy" id="479432"/>
    <lineage>
        <taxon>Bacteria</taxon>
        <taxon>Bacillati</taxon>
        <taxon>Actinomycetota</taxon>
        <taxon>Actinomycetes</taxon>
        <taxon>Streptosporangiales</taxon>
        <taxon>Streptosporangiaceae</taxon>
        <taxon>Streptosporangium</taxon>
    </lineage>
</organism>
<dbReference type="AlphaFoldDB" id="D2AXN6"/>
<dbReference type="InterPro" id="IPR029083">
    <property type="entry name" value="Imm32"/>
</dbReference>
<dbReference type="Proteomes" id="UP000002029">
    <property type="component" value="Chromosome"/>
</dbReference>
<accession>D2AXN6</accession>
<sequence>MIRADRAGLRALAVHLLALSEPDGPTYYHAHLDPGEIDDESMPLILDHSD</sequence>
<evidence type="ECO:0000313" key="1">
    <source>
        <dbReference type="EMBL" id="ACZ83216.1"/>
    </source>
</evidence>